<keyword evidence="6" id="KW-1185">Reference proteome</keyword>
<proteinExistence type="inferred from homology"/>
<name>A0A2R4MG86_9HYPH</name>
<dbReference type="CDD" id="cd01166">
    <property type="entry name" value="KdgK"/>
    <property type="match status" value="1"/>
</dbReference>
<dbReference type="Gene3D" id="3.40.1190.20">
    <property type="match status" value="1"/>
</dbReference>
<keyword evidence="2" id="KW-0808">Transferase</keyword>
<evidence type="ECO:0000256" key="2">
    <source>
        <dbReference type="ARBA" id="ARBA00022679"/>
    </source>
</evidence>
<dbReference type="InterPro" id="IPR050306">
    <property type="entry name" value="PfkB_Carbo_kinase"/>
</dbReference>
<organism evidence="5 6">
    <name type="scientific">Maritalea myrionectae</name>
    <dbReference type="NCBI Taxonomy" id="454601"/>
    <lineage>
        <taxon>Bacteria</taxon>
        <taxon>Pseudomonadati</taxon>
        <taxon>Pseudomonadota</taxon>
        <taxon>Alphaproteobacteria</taxon>
        <taxon>Hyphomicrobiales</taxon>
        <taxon>Devosiaceae</taxon>
        <taxon>Maritalea</taxon>
    </lineage>
</organism>
<dbReference type="SUPFAM" id="SSF53613">
    <property type="entry name" value="Ribokinase-like"/>
    <property type="match status" value="1"/>
</dbReference>
<sequence>MTKLISIGECMIEMSALEDGLYKKGYAGDSLNMAYYARSFLPQSFDVDYFTALGDDVESEALAKSLERHGIGTDLIKYLPGKSPGLYMISLDNGERMFSYWRSASAAKEMAQDIGFLERTLLGDHALFFSGISLAILQPDTRAQFLDVLNTAKENGQQVIFDSNLRPSLWQNRQEMADWTAKASAVCTMALPTVPDEYVLFDEKSSEQVAERYLRAGCTEIVVKAGPEDALLTDGQQKEWVGPGQSIQPVDTTGAGDSFNGGYIAARLSGKNMVDAAQFAHKVAGQVIQHRGALVADIKSLVK</sequence>
<dbReference type="AlphaFoldDB" id="A0A2R4MG86"/>
<dbReference type="GO" id="GO:0005829">
    <property type="term" value="C:cytosol"/>
    <property type="evidence" value="ECO:0007669"/>
    <property type="project" value="TreeGrafter"/>
</dbReference>
<dbReference type="GO" id="GO:0042840">
    <property type="term" value="P:D-glucuronate catabolic process"/>
    <property type="evidence" value="ECO:0007669"/>
    <property type="project" value="TreeGrafter"/>
</dbReference>
<evidence type="ECO:0000256" key="1">
    <source>
        <dbReference type="ARBA" id="ARBA00010688"/>
    </source>
</evidence>
<evidence type="ECO:0000259" key="4">
    <source>
        <dbReference type="Pfam" id="PF00294"/>
    </source>
</evidence>
<dbReference type="Proteomes" id="UP000258927">
    <property type="component" value="Chromosome"/>
</dbReference>
<dbReference type="GO" id="GO:0006974">
    <property type="term" value="P:DNA damage response"/>
    <property type="evidence" value="ECO:0007669"/>
    <property type="project" value="TreeGrafter"/>
</dbReference>
<dbReference type="PANTHER" id="PTHR43085">
    <property type="entry name" value="HEXOKINASE FAMILY MEMBER"/>
    <property type="match status" value="1"/>
</dbReference>
<dbReference type="GO" id="GO:0019698">
    <property type="term" value="P:D-galacturonate catabolic process"/>
    <property type="evidence" value="ECO:0007669"/>
    <property type="project" value="TreeGrafter"/>
</dbReference>
<evidence type="ECO:0000313" key="6">
    <source>
        <dbReference type="Proteomes" id="UP000258927"/>
    </source>
</evidence>
<reference evidence="5 6" key="1">
    <citation type="submission" date="2017-05" db="EMBL/GenBank/DDBJ databases">
        <title>Genome Analysis of Maritalea myrionectae HL2708#5.</title>
        <authorList>
            <consortium name="Cotde Inc.-PKNU"/>
            <person name="Jang D."/>
            <person name="Oh H.-M."/>
        </authorList>
    </citation>
    <scope>NUCLEOTIDE SEQUENCE [LARGE SCALE GENOMIC DNA]</scope>
    <source>
        <strain evidence="5 6">HL2708#5</strain>
    </source>
</reference>
<dbReference type="InterPro" id="IPR029056">
    <property type="entry name" value="Ribokinase-like"/>
</dbReference>
<dbReference type="PANTHER" id="PTHR43085:SF15">
    <property type="entry name" value="2-DEHYDRO-3-DEOXYGLUCONOKINASE"/>
    <property type="match status" value="1"/>
</dbReference>
<keyword evidence="3 5" id="KW-0418">Kinase</keyword>
<dbReference type="PROSITE" id="PS00584">
    <property type="entry name" value="PFKB_KINASES_2"/>
    <property type="match status" value="1"/>
</dbReference>
<dbReference type="InterPro" id="IPR011611">
    <property type="entry name" value="PfkB_dom"/>
</dbReference>
<dbReference type="InterPro" id="IPR002173">
    <property type="entry name" value="Carboh/pur_kinase_PfkB_CS"/>
</dbReference>
<dbReference type="RefSeq" id="WP_027833452.1">
    <property type="nucleotide sequence ID" value="NZ_CP021330.1"/>
</dbReference>
<dbReference type="KEGG" id="mmyr:MXMO3_02545"/>
<feature type="domain" description="Carbohydrate kinase PfkB" evidence="4">
    <location>
        <begin position="1"/>
        <end position="293"/>
    </location>
</feature>
<dbReference type="Pfam" id="PF00294">
    <property type="entry name" value="PfkB"/>
    <property type="match status" value="1"/>
</dbReference>
<accession>A0A2R4MG86</accession>
<gene>
    <name evidence="5" type="ORF">MXMO3_02545</name>
</gene>
<protein>
    <submittedName>
        <fullName evidence="5">2-dehydro-3-deoxygluconokinase</fullName>
    </submittedName>
</protein>
<dbReference type="STRING" id="1122213.GCA_000423365_00182"/>
<comment type="similarity">
    <text evidence="1">Belongs to the carbohydrate kinase PfkB family.</text>
</comment>
<dbReference type="EMBL" id="CP021330">
    <property type="protein sequence ID" value="AVX05057.1"/>
    <property type="molecule type" value="Genomic_DNA"/>
</dbReference>
<dbReference type="GO" id="GO:0008673">
    <property type="term" value="F:2-dehydro-3-deoxygluconokinase activity"/>
    <property type="evidence" value="ECO:0007669"/>
    <property type="project" value="TreeGrafter"/>
</dbReference>
<evidence type="ECO:0000313" key="5">
    <source>
        <dbReference type="EMBL" id="AVX05057.1"/>
    </source>
</evidence>
<evidence type="ECO:0000256" key="3">
    <source>
        <dbReference type="ARBA" id="ARBA00022777"/>
    </source>
</evidence>